<protein>
    <submittedName>
        <fullName evidence="4">Type VII secretion protein EssB</fullName>
    </submittedName>
</protein>
<dbReference type="Gene3D" id="1.10.510.10">
    <property type="entry name" value="Transferase(Phosphotransferase) domain 1"/>
    <property type="match status" value="1"/>
</dbReference>
<dbReference type="EMBL" id="BSKO01000001">
    <property type="protein sequence ID" value="GLO65756.1"/>
    <property type="molecule type" value="Genomic_DNA"/>
</dbReference>
<accession>A0ABQ5TJ37</accession>
<organism evidence="4 5">
    <name type="scientific">Oceanobacillus kimchii</name>
    <dbReference type="NCBI Taxonomy" id="746691"/>
    <lineage>
        <taxon>Bacteria</taxon>
        <taxon>Bacillati</taxon>
        <taxon>Bacillota</taxon>
        <taxon>Bacilli</taxon>
        <taxon>Bacillales</taxon>
        <taxon>Bacillaceae</taxon>
        <taxon>Oceanobacillus</taxon>
    </lineage>
</organism>
<feature type="compositionally biased region" description="Acidic residues" evidence="2">
    <location>
        <begin position="384"/>
        <end position="394"/>
    </location>
</feature>
<dbReference type="InterPro" id="IPR018778">
    <property type="entry name" value="T7SS_EssB"/>
</dbReference>
<feature type="compositionally biased region" description="Acidic residues" evidence="2">
    <location>
        <begin position="408"/>
        <end position="440"/>
    </location>
</feature>
<evidence type="ECO:0000313" key="4">
    <source>
        <dbReference type="EMBL" id="GLO65756.1"/>
    </source>
</evidence>
<evidence type="ECO:0000256" key="3">
    <source>
        <dbReference type="SAM" id="Phobius"/>
    </source>
</evidence>
<keyword evidence="3" id="KW-0812">Transmembrane</keyword>
<gene>
    <name evidence="4" type="ORF">MACH08_15400</name>
</gene>
<name>A0ABQ5TJ37_9BACI</name>
<evidence type="ECO:0000256" key="1">
    <source>
        <dbReference type="ARBA" id="ARBA00010163"/>
    </source>
</evidence>
<feature type="transmembrane region" description="Helical" evidence="3">
    <location>
        <begin position="221"/>
        <end position="241"/>
    </location>
</feature>
<feature type="region of interest" description="Disordered" evidence="2">
    <location>
        <begin position="384"/>
        <end position="440"/>
    </location>
</feature>
<dbReference type="Gene3D" id="1.25.40.680">
    <property type="entry name" value="Type VII secretion system EssB, C-terminal-like domain"/>
    <property type="match status" value="1"/>
</dbReference>
<keyword evidence="3" id="KW-0472">Membrane</keyword>
<dbReference type="Pfam" id="PF10140">
    <property type="entry name" value="YukC"/>
    <property type="match status" value="1"/>
</dbReference>
<proteinExistence type="inferred from homology"/>
<sequence>MNEKTIEIDNFTYTFKQDKNTVRTSLPISQTRMKNIRQLDLMLQASEFFVPMDIKEEEDTIHFDYQLYHKRKSWAEIQKLNRNEKLRILCNVGKLDRFLTSRITFFIHPENVVFDDNYLPSIIHRGIRDVVPPFHMQEEAFLKQYKCFVIALFSKKYNFDQLYYGSLEKANETDFEKKVQQITSIKALKEFLKDSYEREQEKTEKTMSFVPTKRFRLYKQLSIIMIIVSVLLAAPLIYYALINHPFQDKQLDAYGEFLGNNYNGVITTLSGENPENFPSQTKYMLAYSYIQVESLPDEQKSSILNNVSLNSNQDYLLYWIYNGRGNFEESLEKAKYIDDPQLIIHGLIQNRDQVRNNPDLSGTERDEELNQLQGELDRYLEEYELDPFNEEEQNEPASGEGAENSDTSNDEASTDNNEEDNPESNNDSNEEENNNDGDEE</sequence>
<keyword evidence="5" id="KW-1185">Reference proteome</keyword>
<dbReference type="RefSeq" id="WP_317957920.1">
    <property type="nucleotide sequence ID" value="NZ_BSKO01000001.1"/>
</dbReference>
<dbReference type="Proteomes" id="UP001275436">
    <property type="component" value="Unassembled WGS sequence"/>
</dbReference>
<evidence type="ECO:0000313" key="5">
    <source>
        <dbReference type="Proteomes" id="UP001275436"/>
    </source>
</evidence>
<dbReference type="NCBIfam" id="TIGR03926">
    <property type="entry name" value="T7_EssB"/>
    <property type="match status" value="1"/>
</dbReference>
<comment type="similarity">
    <text evidence="1">Belongs to the EssB family.</text>
</comment>
<keyword evidence="3" id="KW-1133">Transmembrane helix</keyword>
<reference evidence="4 5" key="1">
    <citation type="submission" date="2023-02" db="EMBL/GenBank/DDBJ databases">
        <title>Oceanobacillus kimchii IFOP_LL358 isolated form Alexandrium catenella lab strain.</title>
        <authorList>
            <person name="Gajardo G."/>
            <person name="Ueki S."/>
            <person name="Maruyama F."/>
        </authorList>
    </citation>
    <scope>NUCLEOTIDE SEQUENCE [LARGE SCALE GENOMIC DNA]</scope>
    <source>
        <strain evidence="4 5">IFOP_LL358</strain>
    </source>
</reference>
<comment type="caution">
    <text evidence="4">The sequence shown here is derived from an EMBL/GenBank/DDBJ whole genome shotgun (WGS) entry which is preliminary data.</text>
</comment>
<evidence type="ECO:0000256" key="2">
    <source>
        <dbReference type="SAM" id="MobiDB-lite"/>
    </source>
</evidence>
<dbReference type="InterPro" id="IPR042565">
    <property type="entry name" value="T7SS_EssB_C"/>
</dbReference>